<dbReference type="EnsemblBacteria" id="BAC47107">
    <property type="protein sequence ID" value="BAC47107"/>
    <property type="gene ID" value="BAC47107"/>
</dbReference>
<dbReference type="GO" id="GO:0015627">
    <property type="term" value="C:type II protein secretion system complex"/>
    <property type="evidence" value="ECO:0000318"/>
    <property type="project" value="GO_Central"/>
</dbReference>
<proteinExistence type="inferred from homology"/>
<dbReference type="AlphaFoldDB" id="Q89TP1"/>
<organism evidence="4 5">
    <name type="scientific">Bradyrhizobium diazoefficiens (strain JCM 10833 / BCRC 13528 / IAM 13628 / NBRC 14792 / USDA 110)</name>
    <dbReference type="NCBI Taxonomy" id="224911"/>
    <lineage>
        <taxon>Bacteria</taxon>
        <taxon>Pseudomonadati</taxon>
        <taxon>Pseudomonadota</taxon>
        <taxon>Alphaproteobacteria</taxon>
        <taxon>Hyphomicrobiales</taxon>
        <taxon>Nitrobacteraceae</taxon>
        <taxon>Bradyrhizobium</taxon>
    </lineage>
</organism>
<accession>Q89TP1</accession>
<name>Q89TP1_BRADU</name>
<reference evidence="5" key="1">
    <citation type="journal article" date="2002" name="DNA Res.">
        <title>Complete genomic sequence of nitrogen-fixing symbiotic bacterium Bradyrhizobium japonicum USDA110.</title>
        <authorList>
            <person name="Kaneko T."/>
            <person name="Nakamura Y."/>
            <person name="Sato S."/>
            <person name="Minamisawa K."/>
            <person name="Uchiumi T."/>
            <person name="Sasamoto S."/>
            <person name="Watanabe A."/>
            <person name="Idesawa K."/>
            <person name="Iriguchi M."/>
            <person name="Kawashima K."/>
            <person name="Kohara M."/>
            <person name="Matsumoto M."/>
            <person name="Shimpo S."/>
            <person name="Tsuruoka H."/>
            <person name="Wada T."/>
            <person name="Yamada M."/>
            <person name="Tabata S."/>
        </authorList>
    </citation>
    <scope>NUCLEOTIDE SEQUENCE [LARGE SCALE GENOMIC DNA]</scope>
    <source>
        <strain evidence="5">JCM 10833 / BCRC 13528 / IAM 13628 / NBRC 14792 / USDA 110</strain>
    </source>
</reference>
<evidence type="ECO:0000313" key="4">
    <source>
        <dbReference type="EMBL" id="BAC47107.1"/>
    </source>
</evidence>
<dbReference type="InterPro" id="IPR001775">
    <property type="entry name" value="GspD/PilQ"/>
</dbReference>
<evidence type="ECO:0000256" key="2">
    <source>
        <dbReference type="SAM" id="MobiDB-lite"/>
    </source>
</evidence>
<comment type="similarity">
    <text evidence="1">Belongs to the bacterial secretin family.</text>
</comment>
<feature type="region of interest" description="Disordered" evidence="2">
    <location>
        <begin position="404"/>
        <end position="425"/>
    </location>
</feature>
<dbReference type="PhylomeDB" id="Q89TP1"/>
<feature type="domain" description="BON" evidence="3">
    <location>
        <begin position="75"/>
        <end position="145"/>
    </location>
</feature>
<dbReference type="PATRIC" id="fig|224911.5.peg.1849"/>
<dbReference type="HOGENOM" id="CLU_017952_2_0_5"/>
<dbReference type="InterPro" id="IPR004846">
    <property type="entry name" value="T2SS/T3SS_dom"/>
</dbReference>
<dbReference type="Pfam" id="PF00263">
    <property type="entry name" value="Secretin"/>
    <property type="match status" value="1"/>
</dbReference>
<dbReference type="PRINTS" id="PR00811">
    <property type="entry name" value="BCTERIALGSPD"/>
</dbReference>
<gene>
    <name evidence="4" type="primary">rhcC2</name>
</gene>
<dbReference type="Proteomes" id="UP000002526">
    <property type="component" value="Chromosome"/>
</dbReference>
<dbReference type="STRING" id="224911.AAV28_06140"/>
<dbReference type="eggNOG" id="COG4964">
    <property type="taxonomic scope" value="Bacteria"/>
</dbReference>
<dbReference type="PANTHER" id="PTHR30332:SF17">
    <property type="entry name" value="TYPE IV PILIATION SYSTEM PROTEIN DR_0774-RELATED"/>
    <property type="match status" value="1"/>
</dbReference>
<dbReference type="EMBL" id="BA000040">
    <property type="protein sequence ID" value="BAC47107.1"/>
    <property type="molecule type" value="Genomic_DNA"/>
</dbReference>
<dbReference type="InterPro" id="IPR032789">
    <property type="entry name" value="T2SS-T3SS_pil_N"/>
</dbReference>
<dbReference type="InParanoid" id="Q89TP1"/>
<evidence type="ECO:0000259" key="3">
    <source>
        <dbReference type="PROSITE" id="PS50914"/>
    </source>
</evidence>
<dbReference type="PANTHER" id="PTHR30332">
    <property type="entry name" value="PROBABLE GENERAL SECRETION PATHWAY PROTEIN D"/>
    <property type="match status" value="1"/>
</dbReference>
<dbReference type="OrthoDB" id="9775455at2"/>
<dbReference type="KEGG" id="bja:bll1842"/>
<evidence type="ECO:0000256" key="1">
    <source>
        <dbReference type="RuleBase" id="RU004003"/>
    </source>
</evidence>
<dbReference type="Pfam" id="PF04972">
    <property type="entry name" value="BON"/>
    <property type="match status" value="1"/>
</dbReference>
<dbReference type="SMART" id="SM00749">
    <property type="entry name" value="BON"/>
    <property type="match status" value="1"/>
</dbReference>
<dbReference type="InterPro" id="IPR014004">
    <property type="entry name" value="Transpt-assoc_nodulatn_dom_bac"/>
</dbReference>
<sequence length="430" mass="44607">MPRAAPGSTTGTLNITSSQGKTVHLSAPAATIFVADPAIADYQAPSSSTIFVFGKKSGRTSLFALNENGEALAELRIVVTQPLEDLRAALKAEVGDYPIQVSYTPRGAILSGIAPNADVVEAARKVTEQFVGAGAPVVNKIQVAGSLQVNLSVRVAEVSRTAVKDLNINFTASGPNGAFLATGKPGGSGRAGGGGTIGIGFSTGNINLSAVLDALASEHLASILAEPNLTAMSGEAASFLAGGEFPIPVMQDNRQVSVQFRQFGVSLEFVPTVLSNNQIIVRVKPEVSELSTEGEVKINGMAVPALSTRRASTVVELASGQSFAIGGLIRRNFNTDIGEFPWLGDVPILGALFRSSSFQKRETELVIVVTPYIVRPGSNPSQISIPTNRIAPPSDAGRILTNTVARPPQGRDAPRASAPGLTGNAGFIIE</sequence>
<dbReference type="InterPro" id="IPR007055">
    <property type="entry name" value="BON_dom"/>
</dbReference>
<evidence type="ECO:0000313" key="5">
    <source>
        <dbReference type="Proteomes" id="UP000002526"/>
    </source>
</evidence>
<keyword evidence="5" id="KW-1185">Reference proteome</keyword>
<dbReference type="PROSITE" id="PS50914">
    <property type="entry name" value="BON"/>
    <property type="match status" value="1"/>
</dbReference>
<dbReference type="GO" id="GO:0009306">
    <property type="term" value="P:protein secretion"/>
    <property type="evidence" value="ECO:0000318"/>
    <property type="project" value="GO_Central"/>
</dbReference>
<dbReference type="InterPro" id="IPR050810">
    <property type="entry name" value="Bact_Secretion_Sys_Channel"/>
</dbReference>
<dbReference type="Pfam" id="PF13629">
    <property type="entry name" value="T2SS-T3SS_pil_N"/>
    <property type="match status" value="1"/>
</dbReference>
<dbReference type="FunCoup" id="Q89TP1">
    <property type="interactions" value="125"/>
</dbReference>
<protein>
    <submittedName>
        <fullName evidence="4">RhcC2 protein</fullName>
    </submittedName>
</protein>